<feature type="compositionally biased region" description="Polar residues" evidence="1">
    <location>
        <begin position="426"/>
        <end position="435"/>
    </location>
</feature>
<organism evidence="2 3">
    <name type="scientific">Filobasidium floriforme</name>
    <dbReference type="NCBI Taxonomy" id="5210"/>
    <lineage>
        <taxon>Eukaryota</taxon>
        <taxon>Fungi</taxon>
        <taxon>Dikarya</taxon>
        <taxon>Basidiomycota</taxon>
        <taxon>Agaricomycotina</taxon>
        <taxon>Tremellomycetes</taxon>
        <taxon>Filobasidiales</taxon>
        <taxon>Filobasidiaceae</taxon>
        <taxon>Filobasidium</taxon>
    </lineage>
</organism>
<proteinExistence type="predicted"/>
<dbReference type="AlphaFoldDB" id="A0A8K0JRP9"/>
<gene>
    <name evidence="2" type="ORF">FFLO_01208</name>
</gene>
<name>A0A8K0JRP9_9TREE</name>
<accession>A0A8K0JRP9</accession>
<comment type="caution">
    <text evidence="2">The sequence shown here is derived from an EMBL/GenBank/DDBJ whole genome shotgun (WGS) entry which is preliminary data.</text>
</comment>
<evidence type="ECO:0000256" key="1">
    <source>
        <dbReference type="SAM" id="MobiDB-lite"/>
    </source>
</evidence>
<feature type="compositionally biased region" description="Polar residues" evidence="1">
    <location>
        <begin position="447"/>
        <end position="457"/>
    </location>
</feature>
<dbReference type="Proteomes" id="UP000812966">
    <property type="component" value="Unassembled WGS sequence"/>
</dbReference>
<dbReference type="EMBL" id="JABELV010000016">
    <property type="protein sequence ID" value="KAG7567082.1"/>
    <property type="molecule type" value="Genomic_DNA"/>
</dbReference>
<feature type="region of interest" description="Disordered" evidence="1">
    <location>
        <begin position="372"/>
        <end position="457"/>
    </location>
</feature>
<keyword evidence="3" id="KW-1185">Reference proteome</keyword>
<sequence>MSDSASLSPSYVSAGQGSARHYRAQMERNEIKPEPFINDRLFSLYKFPFKPSDLSQQAFEQTAEKALAKPDVQVAYADCLDGLKQFGQAQTKGLFDNNEWSLHLHMHLHISKIIEPSMNRNRTWCLIYNPHRASTWNYAPKCFERFEDLSQPKVDTSFLICVDQGKCQPASPLYVICEQVANQDYFHTPRQHDVAKVDTSDLSEIIELLSKATLDTLHKYVETAEVSYCCTTVAGMHGNIVIDILELKNSGTLAMLQQGENQAVNAGAFICGKQQDLINYATSIDPDFRTLDPCCLTMVIAGPQWQIHGIAINPLHEKVDFVYCKAAEGNWVDDPKTFIGAVLTMHQIMLDHTVKLFVSCLRVIVADMKAREGKKKEHGGLTPRNGKLPERVVKRSAVPTKEPDDKKSDKQPKSNEQQKSDDQPTPDGQQMSDASQPVPGFDKLDIGQQSQDPSASE</sequence>
<feature type="compositionally biased region" description="Basic and acidic residues" evidence="1">
    <location>
        <begin position="401"/>
        <end position="422"/>
    </location>
</feature>
<protein>
    <submittedName>
        <fullName evidence="2">Uncharacterized protein</fullName>
    </submittedName>
</protein>
<evidence type="ECO:0000313" key="2">
    <source>
        <dbReference type="EMBL" id="KAG7567082.1"/>
    </source>
</evidence>
<reference evidence="2" key="1">
    <citation type="submission" date="2020-04" db="EMBL/GenBank/DDBJ databases">
        <title>Analysis of mating type loci in Filobasidium floriforme.</title>
        <authorList>
            <person name="Nowrousian M."/>
        </authorList>
    </citation>
    <scope>NUCLEOTIDE SEQUENCE</scope>
    <source>
        <strain evidence="2">CBS 6242</strain>
    </source>
</reference>
<evidence type="ECO:0000313" key="3">
    <source>
        <dbReference type="Proteomes" id="UP000812966"/>
    </source>
</evidence>